<feature type="transmembrane region" description="Helical" evidence="1">
    <location>
        <begin position="27"/>
        <end position="47"/>
    </location>
</feature>
<keyword evidence="1" id="KW-1133">Transmembrane helix</keyword>
<evidence type="ECO:0000256" key="1">
    <source>
        <dbReference type="SAM" id="Phobius"/>
    </source>
</evidence>
<keyword evidence="1" id="KW-0812">Transmembrane</keyword>
<evidence type="ECO:0000313" key="2">
    <source>
        <dbReference type="EMBL" id="PWJ62931.1"/>
    </source>
</evidence>
<evidence type="ECO:0000313" key="3">
    <source>
        <dbReference type="Proteomes" id="UP000245674"/>
    </source>
</evidence>
<accession>A0ABX5LF85</accession>
<dbReference type="RefSeq" id="WP_160487341.1">
    <property type="nucleotide sequence ID" value="NZ_QGDV01000009.1"/>
</dbReference>
<comment type="caution">
    <text evidence="2">The sequence shown here is derived from an EMBL/GenBank/DDBJ whole genome shotgun (WGS) entry which is preliminary data.</text>
</comment>
<organism evidence="2 3">
    <name type="scientific">Rathayibacter iranicus NCPPB 2253 = VKM Ac-1602</name>
    <dbReference type="NCBI Taxonomy" id="1328868"/>
    <lineage>
        <taxon>Bacteria</taxon>
        <taxon>Bacillati</taxon>
        <taxon>Actinomycetota</taxon>
        <taxon>Actinomycetes</taxon>
        <taxon>Micrococcales</taxon>
        <taxon>Microbacteriaceae</taxon>
        <taxon>Rathayibacter</taxon>
    </lineage>
</organism>
<proteinExistence type="predicted"/>
<name>A0ABX5LF85_9MICO</name>
<reference evidence="2 3" key="1">
    <citation type="submission" date="2018-03" db="EMBL/GenBank/DDBJ databases">
        <title>Genomic Encyclopedia of Type Strains, Phase III (KMG-III): the genomes of soil and plant-associated and newly described type strains.</title>
        <authorList>
            <person name="Whitman W."/>
        </authorList>
    </citation>
    <scope>NUCLEOTIDE SEQUENCE [LARGE SCALE GENOMIC DNA]</scope>
    <source>
        <strain evidence="2 3">VKM Ac-1602</strain>
    </source>
</reference>
<keyword evidence="3" id="KW-1185">Reference proteome</keyword>
<sequence length="162" mass="17267">MSSEWFFSPEAEFHRPGTRGGRILRRIVGLSVLLLLLVAITVVAAMINDDPTAGTVPPAGADRSTVADILRALDASDPDALGRVVPATSAELREQLALSCGDIAPDGRYVDIHDDLVPMRVGAEIGGSSRRDGSSEVCTLDLRWLPDQGWKVSARSGAFADR</sequence>
<keyword evidence="1" id="KW-0472">Membrane</keyword>
<dbReference type="Proteomes" id="UP000245674">
    <property type="component" value="Unassembled WGS sequence"/>
</dbReference>
<evidence type="ECO:0008006" key="4">
    <source>
        <dbReference type="Google" id="ProtNLM"/>
    </source>
</evidence>
<dbReference type="EMBL" id="QGDV01000009">
    <property type="protein sequence ID" value="PWJ62931.1"/>
    <property type="molecule type" value="Genomic_DNA"/>
</dbReference>
<gene>
    <name evidence="2" type="ORF">B0H03_10960</name>
</gene>
<protein>
    <recommendedName>
        <fullName evidence="4">DUF4878 domain-containing protein</fullName>
    </recommendedName>
</protein>